<sequence>MKIVIVGAGEVGYHIAKSLYINNDIVIIDKDEEACDRARGLDIQVIQSNGANASVLGDVLNDAELLVAVTGSDEVNIVACMASKLIAGSTGSADDLKTVARVSNPDYIDQPVAKRTPIGIDVMICPELTLASEVAEVLSIPSAIDIEFFAEGKVEMLEFVAHEDNEMVNKKLVDIDLGDDCIVSAIFRKNQVIIPHGDDHIMKNDHVVLIGKSESMENIRSLFGETIRKRNKIMIIGGGVVGFYLANMIHMSNFDIKIVEKDRQRCDDIAVKLPHTLVLNSDGTDVEMLQDENIEDMDVVIAVTNSDEKNLLCALIAKQFGVKKVIARVDKPEYVSLFEMVGVDSAVSPRGATIKEVFKLTMGTSMQSITTLEGEKAEVVEYTITDRSKVAGKTLKKIDFPQGSIVSMVVRGNETIVPSGDYKVRPGDRVVMFSLQSALDDLKRMFK</sequence>
<organism evidence="9 10">
    <name type="scientific">Methanosalsum zhilinae (strain DSM 4017 / NBRC 107636 / OCM 62 / WeN5)</name>
    <name type="common">Methanohalophilus zhilinae</name>
    <dbReference type="NCBI Taxonomy" id="679901"/>
    <lineage>
        <taxon>Archaea</taxon>
        <taxon>Methanobacteriati</taxon>
        <taxon>Methanobacteriota</taxon>
        <taxon>Stenosarchaea group</taxon>
        <taxon>Methanomicrobia</taxon>
        <taxon>Methanosarcinales</taxon>
        <taxon>Methanosarcinaceae</taxon>
        <taxon>Methanosalsum</taxon>
    </lineage>
</organism>
<evidence type="ECO:0000313" key="9">
    <source>
        <dbReference type="EMBL" id="AEH61450.1"/>
    </source>
</evidence>
<keyword evidence="6" id="KW-0406">Ion transport</keyword>
<dbReference type="InterPro" id="IPR003148">
    <property type="entry name" value="RCK_N"/>
</dbReference>
<evidence type="ECO:0000256" key="5">
    <source>
        <dbReference type="ARBA" id="ARBA00023027"/>
    </source>
</evidence>
<dbReference type="PROSITE" id="PS51201">
    <property type="entry name" value="RCK_N"/>
    <property type="match status" value="2"/>
</dbReference>
<keyword evidence="3" id="KW-0633">Potassium transport</keyword>
<dbReference type="PANTHER" id="PTHR43833">
    <property type="entry name" value="POTASSIUM CHANNEL PROTEIN 2-RELATED-RELATED"/>
    <property type="match status" value="1"/>
</dbReference>
<dbReference type="SUPFAM" id="SSF116726">
    <property type="entry name" value="TrkA C-terminal domain-like"/>
    <property type="match status" value="2"/>
</dbReference>
<evidence type="ECO:0000259" key="8">
    <source>
        <dbReference type="PROSITE" id="PS51202"/>
    </source>
</evidence>
<evidence type="ECO:0000256" key="2">
    <source>
        <dbReference type="ARBA" id="ARBA00022448"/>
    </source>
</evidence>
<dbReference type="NCBIfam" id="NF007031">
    <property type="entry name" value="PRK09496.1-2"/>
    <property type="match status" value="1"/>
</dbReference>
<dbReference type="RefSeq" id="WP_013898886.1">
    <property type="nucleotide sequence ID" value="NC_015676.1"/>
</dbReference>
<evidence type="ECO:0000256" key="1">
    <source>
        <dbReference type="ARBA" id="ARBA00003660"/>
    </source>
</evidence>
<gene>
    <name evidence="9" type="ordered locus">Mzhil_1614</name>
</gene>
<proteinExistence type="predicted"/>
<dbReference type="PRINTS" id="PR00335">
    <property type="entry name" value="KUPTAKETRKA"/>
</dbReference>
<dbReference type="EMBL" id="CP002101">
    <property type="protein sequence ID" value="AEH61450.1"/>
    <property type="molecule type" value="Genomic_DNA"/>
</dbReference>
<feature type="domain" description="RCK C-terminal" evidence="8">
    <location>
        <begin position="367"/>
        <end position="447"/>
    </location>
</feature>
<dbReference type="OrthoDB" id="27588at2157"/>
<dbReference type="KEGG" id="mzh:Mzhil_1614"/>
<dbReference type="InterPro" id="IPR036721">
    <property type="entry name" value="RCK_C_sf"/>
</dbReference>
<evidence type="ECO:0000256" key="4">
    <source>
        <dbReference type="ARBA" id="ARBA00022958"/>
    </source>
</evidence>
<feature type="domain" description="RCK N-terminal" evidence="7">
    <location>
        <begin position="1"/>
        <end position="124"/>
    </location>
</feature>
<evidence type="ECO:0000313" key="10">
    <source>
        <dbReference type="Proteomes" id="UP000006622"/>
    </source>
</evidence>
<dbReference type="Pfam" id="PF02080">
    <property type="entry name" value="TrkA_C"/>
    <property type="match status" value="2"/>
</dbReference>
<feature type="domain" description="RCK N-terminal" evidence="7">
    <location>
        <begin position="230"/>
        <end position="347"/>
    </location>
</feature>
<dbReference type="InterPro" id="IPR050721">
    <property type="entry name" value="Trk_Ktr_HKT_K-transport"/>
</dbReference>
<dbReference type="InterPro" id="IPR036291">
    <property type="entry name" value="NAD(P)-bd_dom_sf"/>
</dbReference>
<dbReference type="InterPro" id="IPR006036">
    <property type="entry name" value="K_uptake_TrkA"/>
</dbReference>
<evidence type="ECO:0000256" key="3">
    <source>
        <dbReference type="ARBA" id="ARBA00022538"/>
    </source>
</evidence>
<dbReference type="NCBIfam" id="NF007039">
    <property type="entry name" value="PRK09496.3-2"/>
    <property type="match status" value="1"/>
</dbReference>
<dbReference type="Gene3D" id="3.30.70.1450">
    <property type="entry name" value="Regulator of K+ conductance, C-terminal domain"/>
    <property type="match status" value="2"/>
</dbReference>
<protein>
    <submittedName>
        <fullName evidence="9">TrkA-N domain protein</fullName>
    </submittedName>
</protein>
<keyword evidence="5" id="KW-0520">NAD</keyword>
<dbReference type="STRING" id="679901.Mzhil_1614"/>
<dbReference type="GeneID" id="10823253"/>
<name>F7XPL8_METZD</name>
<evidence type="ECO:0000256" key="6">
    <source>
        <dbReference type="ARBA" id="ARBA00023065"/>
    </source>
</evidence>
<keyword evidence="10" id="KW-1185">Reference proteome</keyword>
<dbReference type="NCBIfam" id="NF007036">
    <property type="entry name" value="PRK09496.2-3"/>
    <property type="match status" value="1"/>
</dbReference>
<dbReference type="Gene3D" id="3.40.50.720">
    <property type="entry name" value="NAD(P)-binding Rossmann-like Domain"/>
    <property type="match status" value="2"/>
</dbReference>
<dbReference type="SUPFAM" id="SSF51735">
    <property type="entry name" value="NAD(P)-binding Rossmann-fold domains"/>
    <property type="match status" value="2"/>
</dbReference>
<dbReference type="HOGENOM" id="CLU_046525_0_1_2"/>
<reference evidence="9 10" key="1">
    <citation type="submission" date="2010-07" db="EMBL/GenBank/DDBJ databases">
        <title>The complete genome of Methanosalsum zhilinae DSM 4017.</title>
        <authorList>
            <consortium name="US DOE Joint Genome Institute (JGI-PGF)"/>
            <person name="Lucas S."/>
            <person name="Copeland A."/>
            <person name="Lapidus A."/>
            <person name="Glavina del Rio T."/>
            <person name="Dalin E."/>
            <person name="Tice H."/>
            <person name="Bruce D."/>
            <person name="Goodwin L."/>
            <person name="Pitluck S."/>
            <person name="Kyrpides N."/>
            <person name="Mavromatis K."/>
            <person name="Ovchinnikova G."/>
            <person name="Daligault H."/>
            <person name="Detter J.C."/>
            <person name="Han C."/>
            <person name="Tapia R."/>
            <person name="Larimer F."/>
            <person name="Land M."/>
            <person name="Hauser L."/>
            <person name="Markowitz V."/>
            <person name="Cheng J.-F."/>
            <person name="Hugenholtz P."/>
            <person name="Woyke T."/>
            <person name="Wu D."/>
            <person name="Spring S."/>
            <person name="Schueler E."/>
            <person name="Brambilla E."/>
            <person name="Klenk H.-P."/>
            <person name="Eisen J.A."/>
        </authorList>
    </citation>
    <scope>NUCLEOTIDE SEQUENCE [LARGE SCALE GENOMIC DNA]</scope>
    <source>
        <strain evidence="10">DSM 4017 / NBRC 107636 / OCM 62 / WeN5</strain>
    </source>
</reference>
<dbReference type="PANTHER" id="PTHR43833:SF5">
    <property type="entry name" value="TRK SYSTEM POTASSIUM UPTAKE PROTEIN TRKA"/>
    <property type="match status" value="1"/>
</dbReference>
<dbReference type="NCBIfam" id="NF007041">
    <property type="entry name" value="PRK09496.3-4"/>
    <property type="match status" value="1"/>
</dbReference>
<accession>F7XPL8</accession>
<dbReference type="GO" id="GO:0005886">
    <property type="term" value="C:plasma membrane"/>
    <property type="evidence" value="ECO:0007669"/>
    <property type="project" value="InterPro"/>
</dbReference>
<dbReference type="Proteomes" id="UP000006622">
    <property type="component" value="Chromosome"/>
</dbReference>
<dbReference type="PROSITE" id="PS51202">
    <property type="entry name" value="RCK_C"/>
    <property type="match status" value="2"/>
</dbReference>
<keyword evidence="2" id="KW-0813">Transport</keyword>
<dbReference type="Pfam" id="PF02254">
    <property type="entry name" value="TrkA_N"/>
    <property type="match status" value="2"/>
</dbReference>
<keyword evidence="4" id="KW-0630">Potassium</keyword>
<dbReference type="GO" id="GO:0015079">
    <property type="term" value="F:potassium ion transmembrane transporter activity"/>
    <property type="evidence" value="ECO:0007669"/>
    <property type="project" value="InterPro"/>
</dbReference>
<feature type="domain" description="RCK C-terminal" evidence="8">
    <location>
        <begin position="144"/>
        <end position="225"/>
    </location>
</feature>
<dbReference type="AlphaFoldDB" id="F7XPL8"/>
<dbReference type="InterPro" id="IPR006037">
    <property type="entry name" value="RCK_C"/>
</dbReference>
<dbReference type="NCBIfam" id="NF007034">
    <property type="entry name" value="PRK09496.2-1"/>
    <property type="match status" value="1"/>
</dbReference>
<comment type="function">
    <text evidence="1">Part of a potassium transport system.</text>
</comment>
<evidence type="ECO:0000259" key="7">
    <source>
        <dbReference type="PROSITE" id="PS51201"/>
    </source>
</evidence>